<reference evidence="2" key="1">
    <citation type="submission" date="2021-01" db="EMBL/GenBank/DDBJ databases">
        <authorList>
            <person name="Corre E."/>
            <person name="Pelletier E."/>
            <person name="Niang G."/>
            <person name="Scheremetjew M."/>
            <person name="Finn R."/>
            <person name="Kale V."/>
            <person name="Holt S."/>
            <person name="Cochrane G."/>
            <person name="Meng A."/>
            <person name="Brown T."/>
            <person name="Cohen L."/>
        </authorList>
    </citation>
    <scope>NUCLEOTIDE SEQUENCE</scope>
    <source>
        <strain evidence="2">CCAP1064/1</strain>
    </source>
</reference>
<feature type="transmembrane region" description="Helical" evidence="1">
    <location>
        <begin position="153"/>
        <end position="175"/>
    </location>
</feature>
<sequence>MIKWSNRYQDVQIKFIPHKPAILTISVDGEETEKVDLEVFKTRLELHNLFVEKGFLRKNEDEIRAMKNSYAEEKKTLRVRAMKNSYAEEKKKKALLRHALPNKKVPVLATNNKDVKGAMPSSGNNVVGKSAVLGSNKIVEDAMIMGISEVNTLASLSSSYLFQFFGMLVIGFIAYRQRAKIASLCNKRQDRTE</sequence>
<dbReference type="Gene3D" id="3.40.30.50">
    <property type="entry name" value="Sep15/SelM thioredoxin-like domain, active-site redox motif"/>
    <property type="match status" value="1"/>
</dbReference>
<gene>
    <name evidence="2" type="ORF">PINE0816_LOCUS202</name>
</gene>
<proteinExistence type="predicted"/>
<keyword evidence="1" id="KW-0812">Transmembrane</keyword>
<dbReference type="AlphaFoldDB" id="A0A7S0G989"/>
<dbReference type="InterPro" id="IPR038219">
    <property type="entry name" value="Sep15/SelM_sf"/>
</dbReference>
<name>A0A7S0G989_9STRA</name>
<keyword evidence="1" id="KW-0472">Membrane</keyword>
<keyword evidence="1" id="KW-1133">Transmembrane helix</keyword>
<protein>
    <submittedName>
        <fullName evidence="2">Uncharacterized protein</fullName>
    </submittedName>
</protein>
<evidence type="ECO:0000256" key="1">
    <source>
        <dbReference type="SAM" id="Phobius"/>
    </source>
</evidence>
<organism evidence="2">
    <name type="scientific">Proboscia inermis</name>
    <dbReference type="NCBI Taxonomy" id="420281"/>
    <lineage>
        <taxon>Eukaryota</taxon>
        <taxon>Sar</taxon>
        <taxon>Stramenopiles</taxon>
        <taxon>Ochrophyta</taxon>
        <taxon>Bacillariophyta</taxon>
        <taxon>Coscinodiscophyceae</taxon>
        <taxon>Rhizosoleniophycidae</taxon>
        <taxon>Rhizosoleniales</taxon>
        <taxon>Rhizosoleniaceae</taxon>
        <taxon>Proboscia</taxon>
    </lineage>
</organism>
<dbReference type="EMBL" id="HBEL01000474">
    <property type="protein sequence ID" value="CAD8404102.1"/>
    <property type="molecule type" value="Transcribed_RNA"/>
</dbReference>
<accession>A0A7S0G989</accession>
<evidence type="ECO:0000313" key="2">
    <source>
        <dbReference type="EMBL" id="CAD8404102.1"/>
    </source>
</evidence>